<dbReference type="AlphaFoldDB" id="A0A9P6NKS5"/>
<organism evidence="2 3">
    <name type="scientific">Cronartium quercuum f. sp. fusiforme G11</name>
    <dbReference type="NCBI Taxonomy" id="708437"/>
    <lineage>
        <taxon>Eukaryota</taxon>
        <taxon>Fungi</taxon>
        <taxon>Dikarya</taxon>
        <taxon>Basidiomycota</taxon>
        <taxon>Pucciniomycotina</taxon>
        <taxon>Pucciniomycetes</taxon>
        <taxon>Pucciniales</taxon>
        <taxon>Coleosporiaceae</taxon>
        <taxon>Cronartium</taxon>
    </lineage>
</organism>
<keyword evidence="1" id="KW-0472">Membrane</keyword>
<accession>A0A9P6NKS5</accession>
<gene>
    <name evidence="2" type="ORF">CROQUDRAFT_658796</name>
</gene>
<feature type="transmembrane region" description="Helical" evidence="1">
    <location>
        <begin position="164"/>
        <end position="185"/>
    </location>
</feature>
<feature type="transmembrane region" description="Helical" evidence="1">
    <location>
        <begin position="20"/>
        <end position="44"/>
    </location>
</feature>
<evidence type="ECO:0000313" key="2">
    <source>
        <dbReference type="EMBL" id="KAG0145351.1"/>
    </source>
</evidence>
<keyword evidence="1" id="KW-1133">Transmembrane helix</keyword>
<feature type="transmembrane region" description="Helical" evidence="1">
    <location>
        <begin position="95"/>
        <end position="116"/>
    </location>
</feature>
<keyword evidence="1" id="KW-0812">Transmembrane</keyword>
<feature type="transmembrane region" description="Helical" evidence="1">
    <location>
        <begin position="137"/>
        <end position="158"/>
    </location>
</feature>
<reference evidence="2" key="1">
    <citation type="submission" date="2013-11" db="EMBL/GenBank/DDBJ databases">
        <title>Genome sequence of the fusiform rust pathogen reveals effectors for host alternation and coevolution with pine.</title>
        <authorList>
            <consortium name="DOE Joint Genome Institute"/>
            <person name="Smith K."/>
            <person name="Pendleton A."/>
            <person name="Kubisiak T."/>
            <person name="Anderson C."/>
            <person name="Salamov A."/>
            <person name="Aerts A."/>
            <person name="Riley R."/>
            <person name="Clum A."/>
            <person name="Lindquist E."/>
            <person name="Ence D."/>
            <person name="Campbell M."/>
            <person name="Kronenberg Z."/>
            <person name="Feau N."/>
            <person name="Dhillon B."/>
            <person name="Hamelin R."/>
            <person name="Burleigh J."/>
            <person name="Smith J."/>
            <person name="Yandell M."/>
            <person name="Nelson C."/>
            <person name="Grigoriev I."/>
            <person name="Davis J."/>
        </authorList>
    </citation>
    <scope>NUCLEOTIDE SEQUENCE</scope>
    <source>
        <strain evidence="2">G11</strain>
    </source>
</reference>
<keyword evidence="3" id="KW-1185">Reference proteome</keyword>
<proteinExistence type="predicted"/>
<evidence type="ECO:0000313" key="3">
    <source>
        <dbReference type="Proteomes" id="UP000886653"/>
    </source>
</evidence>
<name>A0A9P6NKS5_9BASI</name>
<protein>
    <submittedName>
        <fullName evidence="2">Uncharacterized protein</fullName>
    </submittedName>
</protein>
<evidence type="ECO:0000256" key="1">
    <source>
        <dbReference type="SAM" id="Phobius"/>
    </source>
</evidence>
<dbReference type="EMBL" id="MU167278">
    <property type="protein sequence ID" value="KAG0145351.1"/>
    <property type="molecule type" value="Genomic_DNA"/>
</dbReference>
<feature type="transmembrane region" description="Helical" evidence="1">
    <location>
        <begin position="56"/>
        <end position="75"/>
    </location>
</feature>
<comment type="caution">
    <text evidence="2">The sequence shown here is derived from an EMBL/GenBank/DDBJ whole genome shotgun (WGS) entry which is preliminary data.</text>
</comment>
<dbReference type="Proteomes" id="UP000886653">
    <property type="component" value="Unassembled WGS sequence"/>
</dbReference>
<sequence>MTSLILLREPYRVNDSMVRFYPDLYICIPILDAFSTIITHAVYAHSFDNLFPRFRPAFFLFFVVGASSQIGSIVYTTYRIFLRDYTLCDDSRVKVLIFPWIAILVCDLLVMVGWAIQQRKIYVLKKEADEVCLRIPLRFGGWSSLAIFLTLIGIGLLFDHSSGMAYMIFYTPAVPLRVSIFMITMRDQPKSTCEMNEDSHTRPAKLQTTDIPGPCPAPFMTLVNSCNSTPPFSNSFFEAELGTKHQNIKLSKAERVSQWVSHLGRDFIAIESVELQWRT</sequence>